<dbReference type="GO" id="GO:2001059">
    <property type="term" value="P:D-tagatose 6-phosphate catabolic process"/>
    <property type="evidence" value="ECO:0007669"/>
    <property type="project" value="UniProtKB-UniPathway"/>
</dbReference>
<dbReference type="InterPro" id="IPR029056">
    <property type="entry name" value="Ribokinase-like"/>
</dbReference>
<comment type="function">
    <text evidence="13">Catalyzes the phosphorylation of ribose at O-5 in a reaction requiring ATP and magnesium. The resulting D-ribose-5-phosphate can then be used either for sythesis of nucleotides, histidine, and tryptophan, or as a component of the pentose phosphate pathway.</text>
</comment>
<dbReference type="PROSITE" id="PS00583">
    <property type="entry name" value="PFKB_KINASES_1"/>
    <property type="match status" value="1"/>
</dbReference>
<evidence type="ECO:0000256" key="12">
    <source>
        <dbReference type="ARBA" id="ARBA00023277"/>
    </source>
</evidence>
<dbReference type="InterPro" id="IPR002173">
    <property type="entry name" value="Carboh/pur_kinase_PfkB_CS"/>
</dbReference>
<evidence type="ECO:0000256" key="14">
    <source>
        <dbReference type="PIRNR" id="PIRNR000535"/>
    </source>
</evidence>
<evidence type="ECO:0000256" key="1">
    <source>
        <dbReference type="ARBA" id="ARBA00005380"/>
    </source>
</evidence>
<feature type="binding site" evidence="13">
    <location>
        <begin position="11"/>
        <end position="13"/>
    </location>
    <ligand>
        <name>substrate</name>
    </ligand>
</feature>
<dbReference type="GO" id="GO:0046872">
    <property type="term" value="F:metal ion binding"/>
    <property type="evidence" value="ECO:0007669"/>
    <property type="project" value="UniProtKB-KW"/>
</dbReference>
<dbReference type="RefSeq" id="WP_079410537.1">
    <property type="nucleotide sequence ID" value="NZ_MZGW01000001.1"/>
</dbReference>
<dbReference type="PRINTS" id="PR00990">
    <property type="entry name" value="RIBOKINASE"/>
</dbReference>
<dbReference type="Proteomes" id="UP000190140">
    <property type="component" value="Unassembled WGS sequence"/>
</dbReference>
<gene>
    <name evidence="13 16" type="primary">rbsK</name>
    <name evidence="16" type="ORF">CLOTH_03100</name>
</gene>
<protein>
    <recommendedName>
        <fullName evidence="3 13">Ribokinase</fullName>
        <shortName evidence="13">RK</shortName>
        <ecNumber evidence="2 13">2.7.1.15</ecNumber>
    </recommendedName>
</protein>
<dbReference type="InterPro" id="IPR011611">
    <property type="entry name" value="PfkB_dom"/>
</dbReference>
<feature type="active site" description="Proton acceptor" evidence="13">
    <location>
        <position position="252"/>
    </location>
</feature>
<evidence type="ECO:0000256" key="4">
    <source>
        <dbReference type="ARBA" id="ARBA00022490"/>
    </source>
</evidence>
<evidence type="ECO:0000256" key="11">
    <source>
        <dbReference type="ARBA" id="ARBA00022958"/>
    </source>
</evidence>
<evidence type="ECO:0000256" key="2">
    <source>
        <dbReference type="ARBA" id="ARBA00012035"/>
    </source>
</evidence>
<evidence type="ECO:0000256" key="10">
    <source>
        <dbReference type="ARBA" id="ARBA00022842"/>
    </source>
</evidence>
<name>A0A1V4IAJ8_9FIRM</name>
<dbReference type="GO" id="GO:0009024">
    <property type="term" value="F:tagatose-6-phosphate kinase activity"/>
    <property type="evidence" value="ECO:0007669"/>
    <property type="project" value="UniProtKB-EC"/>
</dbReference>
<comment type="similarity">
    <text evidence="1">Belongs to the carbohydrate kinase pfkB family.</text>
</comment>
<feature type="binding site" evidence="13">
    <location>
        <position position="291"/>
    </location>
    <ligand>
        <name>K(+)</name>
        <dbReference type="ChEBI" id="CHEBI:29103"/>
    </ligand>
</feature>
<feature type="binding site" evidence="13">
    <location>
        <position position="248"/>
    </location>
    <ligand>
        <name>K(+)</name>
        <dbReference type="ChEBI" id="CHEBI:29103"/>
    </ligand>
</feature>
<feature type="binding site" evidence="13">
    <location>
        <position position="282"/>
    </location>
    <ligand>
        <name>K(+)</name>
        <dbReference type="ChEBI" id="CHEBI:29103"/>
    </ligand>
</feature>
<keyword evidence="12 13" id="KW-0119">Carbohydrate metabolism</keyword>
<evidence type="ECO:0000313" key="17">
    <source>
        <dbReference type="Proteomes" id="UP000190140"/>
    </source>
</evidence>
<comment type="similarity">
    <text evidence="13">Belongs to the carbohydrate kinase PfkB family. Ribokinase subfamily.</text>
</comment>
<organism evidence="16 17">
    <name type="scientific">Alkalithermobacter paradoxus</name>
    <dbReference type="NCBI Taxonomy" id="29349"/>
    <lineage>
        <taxon>Bacteria</taxon>
        <taxon>Bacillati</taxon>
        <taxon>Bacillota</taxon>
        <taxon>Clostridia</taxon>
        <taxon>Peptostreptococcales</taxon>
        <taxon>Tepidibacteraceae</taxon>
        <taxon>Alkalithermobacter</taxon>
    </lineage>
</organism>
<dbReference type="InterPro" id="IPR002139">
    <property type="entry name" value="Ribo/fructo_kinase"/>
</dbReference>
<proteinExistence type="inferred from homology"/>
<dbReference type="GO" id="GO:0005524">
    <property type="term" value="F:ATP binding"/>
    <property type="evidence" value="ECO:0007669"/>
    <property type="project" value="UniProtKB-UniRule"/>
</dbReference>
<evidence type="ECO:0000256" key="5">
    <source>
        <dbReference type="ARBA" id="ARBA00022679"/>
    </source>
</evidence>
<evidence type="ECO:0000313" key="16">
    <source>
        <dbReference type="EMBL" id="OPJ57028.1"/>
    </source>
</evidence>
<keyword evidence="8 13" id="KW-0418">Kinase</keyword>
<feature type="binding site" evidence="13">
    <location>
        <position position="252"/>
    </location>
    <ligand>
        <name>substrate</name>
    </ligand>
</feature>
<keyword evidence="11 13" id="KW-0630">Potassium</keyword>
<dbReference type="EMBL" id="MZGW01000001">
    <property type="protein sequence ID" value="OPJ57028.1"/>
    <property type="molecule type" value="Genomic_DNA"/>
</dbReference>
<dbReference type="UniPathway" id="UPA00916">
    <property type="reaction ID" value="UER00889"/>
</dbReference>
<comment type="similarity">
    <text evidence="14">Belongs to the carbohydrate kinase PfkB family. LacC subfamily.</text>
</comment>
<comment type="caution">
    <text evidence="13">Lacks conserved residue(s) required for the propagation of feature annotation.</text>
</comment>
<dbReference type="SUPFAM" id="SSF53613">
    <property type="entry name" value="Ribokinase-like"/>
    <property type="match status" value="1"/>
</dbReference>
<dbReference type="HAMAP" id="MF_01987">
    <property type="entry name" value="Ribokinase"/>
    <property type="match status" value="1"/>
</dbReference>
<dbReference type="Pfam" id="PF00294">
    <property type="entry name" value="PfkB"/>
    <property type="match status" value="1"/>
</dbReference>
<feature type="binding site" evidence="13">
    <location>
        <position position="246"/>
    </location>
    <ligand>
        <name>K(+)</name>
        <dbReference type="ChEBI" id="CHEBI:29103"/>
    </ligand>
</feature>
<dbReference type="GO" id="GO:0004747">
    <property type="term" value="F:ribokinase activity"/>
    <property type="evidence" value="ECO:0007669"/>
    <property type="project" value="UniProtKB-UniRule"/>
</dbReference>
<evidence type="ECO:0000259" key="15">
    <source>
        <dbReference type="Pfam" id="PF00294"/>
    </source>
</evidence>
<comment type="subcellular location">
    <subcellularLocation>
        <location evidence="13">Cytoplasm</location>
    </subcellularLocation>
</comment>
<evidence type="ECO:0000256" key="3">
    <source>
        <dbReference type="ARBA" id="ARBA00016943"/>
    </source>
</evidence>
<keyword evidence="7 13" id="KW-0547">Nucleotide-binding</keyword>
<dbReference type="AlphaFoldDB" id="A0A1V4IAJ8"/>
<feature type="binding site" evidence="13">
    <location>
        <position position="285"/>
    </location>
    <ligand>
        <name>K(+)</name>
        <dbReference type="ChEBI" id="CHEBI:29103"/>
    </ligand>
</feature>
<dbReference type="CDD" id="cd01174">
    <property type="entry name" value="ribokinase"/>
    <property type="match status" value="1"/>
</dbReference>
<keyword evidence="6 13" id="KW-0479">Metal-binding</keyword>
<comment type="catalytic activity">
    <reaction evidence="14">
        <text>D-tagatofuranose 6-phosphate + ATP = D-tagatofuranose 1,6-bisphosphate + ADP + H(+)</text>
        <dbReference type="Rhea" id="RHEA:12420"/>
        <dbReference type="ChEBI" id="CHEBI:15378"/>
        <dbReference type="ChEBI" id="CHEBI:30616"/>
        <dbReference type="ChEBI" id="CHEBI:58694"/>
        <dbReference type="ChEBI" id="CHEBI:58695"/>
        <dbReference type="ChEBI" id="CHEBI:456216"/>
        <dbReference type="EC" id="2.7.1.144"/>
    </reaction>
</comment>
<dbReference type="Gene3D" id="3.40.1190.20">
    <property type="match status" value="1"/>
</dbReference>
<dbReference type="NCBIfam" id="TIGR02152">
    <property type="entry name" value="D_ribokin_bact"/>
    <property type="match status" value="1"/>
</dbReference>
<evidence type="ECO:0000256" key="13">
    <source>
        <dbReference type="HAMAP-Rule" id="MF_01987"/>
    </source>
</evidence>
<keyword evidence="4 13" id="KW-0963">Cytoplasm</keyword>
<feature type="binding site" evidence="13">
    <location>
        <position position="287"/>
    </location>
    <ligand>
        <name>K(+)</name>
        <dbReference type="ChEBI" id="CHEBI:29103"/>
    </ligand>
</feature>
<feature type="binding site" evidence="13">
    <location>
        <position position="184"/>
    </location>
    <ligand>
        <name>ATP</name>
        <dbReference type="ChEBI" id="CHEBI:30616"/>
    </ligand>
</feature>
<dbReference type="PIRSF" id="PIRSF000535">
    <property type="entry name" value="1PFK/6PFK/LacC"/>
    <property type="match status" value="1"/>
</dbReference>
<evidence type="ECO:0000256" key="9">
    <source>
        <dbReference type="ARBA" id="ARBA00022840"/>
    </source>
</evidence>
<dbReference type="UniPathway" id="UPA00704">
    <property type="reaction ID" value="UER00715"/>
</dbReference>
<feature type="binding site" evidence="13">
    <location>
        <position position="140"/>
    </location>
    <ligand>
        <name>substrate</name>
    </ligand>
</feature>
<dbReference type="EC" id="2.7.1.15" evidence="2 13"/>
<dbReference type="FunFam" id="3.40.1190.20:FF:000012">
    <property type="entry name" value="Ribokinase"/>
    <property type="match status" value="1"/>
</dbReference>
<evidence type="ECO:0000256" key="6">
    <source>
        <dbReference type="ARBA" id="ARBA00022723"/>
    </source>
</evidence>
<keyword evidence="5 13" id="KW-0808">Transferase</keyword>
<dbReference type="GO" id="GO:0005988">
    <property type="term" value="P:lactose metabolic process"/>
    <property type="evidence" value="ECO:0007669"/>
    <property type="project" value="UniProtKB-KW"/>
</dbReference>
<accession>A0A1V4IAJ8</accession>
<comment type="catalytic activity">
    <reaction evidence="13">
        <text>D-ribose + ATP = D-ribose 5-phosphate + ADP + H(+)</text>
        <dbReference type="Rhea" id="RHEA:13697"/>
        <dbReference type="ChEBI" id="CHEBI:15378"/>
        <dbReference type="ChEBI" id="CHEBI:30616"/>
        <dbReference type="ChEBI" id="CHEBI:47013"/>
        <dbReference type="ChEBI" id="CHEBI:78346"/>
        <dbReference type="ChEBI" id="CHEBI:456216"/>
        <dbReference type="EC" id="2.7.1.15"/>
    </reaction>
</comment>
<dbReference type="STRING" id="29349.CLOTH_03100"/>
<comment type="subunit">
    <text evidence="13">Homodimer.</text>
</comment>
<keyword evidence="9 13" id="KW-0067">ATP-binding</keyword>
<dbReference type="InterPro" id="IPR011877">
    <property type="entry name" value="Ribokinase"/>
</dbReference>
<dbReference type="OrthoDB" id="9775849at2"/>
<keyword evidence="17" id="KW-1185">Reference proteome</keyword>
<comment type="caution">
    <text evidence="16">The sequence shown here is derived from an EMBL/GenBank/DDBJ whole genome shotgun (WGS) entry which is preliminary data.</text>
</comment>
<dbReference type="PROSITE" id="PS00584">
    <property type="entry name" value="PFKB_KINASES_2"/>
    <property type="match status" value="1"/>
</dbReference>
<keyword evidence="14" id="KW-0423">Lactose metabolism</keyword>
<dbReference type="GO" id="GO:0019303">
    <property type="term" value="P:D-ribose catabolic process"/>
    <property type="evidence" value="ECO:0007669"/>
    <property type="project" value="UniProtKB-UniRule"/>
</dbReference>
<feature type="binding site" evidence="13">
    <location>
        <begin position="220"/>
        <end position="225"/>
    </location>
    <ligand>
        <name>ATP</name>
        <dbReference type="ChEBI" id="CHEBI:30616"/>
    </ligand>
</feature>
<comment type="pathway">
    <text evidence="14">Carbohydrate metabolism; D-tagatose 6-phosphate degradation; D-glyceraldehyde 3-phosphate and glycerone phosphate from D-tagatose 6-phosphate: step 1/2.</text>
</comment>
<comment type="pathway">
    <text evidence="13">Carbohydrate metabolism; D-ribose degradation; D-ribose 5-phosphate from beta-D-ribopyranose: step 2/2.</text>
</comment>
<feature type="binding site" evidence="13">
    <location>
        <begin position="251"/>
        <end position="252"/>
    </location>
    <ligand>
        <name>ATP</name>
        <dbReference type="ChEBI" id="CHEBI:30616"/>
    </ligand>
</feature>
<dbReference type="PANTHER" id="PTHR10584:SF166">
    <property type="entry name" value="RIBOKINASE"/>
    <property type="match status" value="1"/>
</dbReference>
<dbReference type="PANTHER" id="PTHR10584">
    <property type="entry name" value="SUGAR KINASE"/>
    <property type="match status" value="1"/>
</dbReference>
<reference evidence="16 17" key="1">
    <citation type="submission" date="2017-03" db="EMBL/GenBank/DDBJ databases">
        <title>Genome sequence of Clostridium thermoalcaliphilum DSM 7309.</title>
        <authorList>
            <person name="Poehlein A."/>
            <person name="Daniel R."/>
        </authorList>
    </citation>
    <scope>NUCLEOTIDE SEQUENCE [LARGE SCALE GENOMIC DNA]</scope>
    <source>
        <strain evidence="16 17">DSM 7309</strain>
    </source>
</reference>
<feature type="binding site" evidence="13">
    <location>
        <begin position="39"/>
        <end position="43"/>
    </location>
    <ligand>
        <name>substrate</name>
    </ligand>
</feature>
<evidence type="ECO:0000256" key="8">
    <source>
        <dbReference type="ARBA" id="ARBA00022777"/>
    </source>
</evidence>
<keyword evidence="10 13" id="KW-0460">Magnesium</keyword>
<dbReference type="InterPro" id="IPR017583">
    <property type="entry name" value="Tagatose/fructose_Pkinase"/>
</dbReference>
<feature type="domain" description="Carbohydrate kinase PfkB" evidence="15">
    <location>
        <begin position="1"/>
        <end position="293"/>
    </location>
</feature>
<dbReference type="GO" id="GO:0005829">
    <property type="term" value="C:cytosol"/>
    <property type="evidence" value="ECO:0007669"/>
    <property type="project" value="TreeGrafter"/>
</dbReference>
<comment type="cofactor">
    <cofactor evidence="13">
        <name>Mg(2+)</name>
        <dbReference type="ChEBI" id="CHEBI:18420"/>
    </cofactor>
    <text evidence="13">Requires a divalent cation, most likely magnesium in vivo, as an electrophilic catalyst to aid phosphoryl group transfer. It is the chelate of the metal and the nucleotide that is the actual substrate.</text>
</comment>
<sequence length="304" mass="32563">MNKICVIGSLNMDLVVNVDDMPKVGQTVMGANFKKIPGGKGANQAVAMARLGGSVNIVGSVGDDEFGESLVESLEKDKINTDFIKKNKNVPTGVALITVNKYGNNSIVVAPGANYNLIANDIDKSIDAINNSDMVVTQLEIPIETVRYLLEIAKTIGKYTILNPAPATKLSDEIIKNVDLLTPNETELEILSGIKINNEDDVVFAGKELIKKGVKELIVTLGENGALYISEQKIKKYESFRVKAVDTTAAGDSFTGALAVALVQNKNIDEAIEFASKVGALTVTKEGAQSSLPYIEEVLNFKGE</sequence>
<evidence type="ECO:0000256" key="7">
    <source>
        <dbReference type="ARBA" id="ARBA00022741"/>
    </source>
</evidence>
<comment type="activity regulation">
    <text evidence="13">Activated by a monovalent cation that binds near, but not in, the active site. The most likely occupant of the site in vivo is potassium. Ion binding induces a conformational change that may alter substrate affinity.</text>
</comment>